<accession>A0A1R1MK42</accession>
<proteinExistence type="predicted"/>
<protein>
    <submittedName>
        <fullName evidence="1">Uncharacterized protein</fullName>
    </submittedName>
</protein>
<keyword evidence="2" id="KW-1185">Reference proteome</keyword>
<comment type="caution">
    <text evidence="1">The sequence shown here is derived from an EMBL/GenBank/DDBJ whole genome shotgun (WGS) entry which is preliminary data.</text>
</comment>
<dbReference type="RefSeq" id="WP_076713324.1">
    <property type="nucleotide sequence ID" value="NZ_MOEN01000025.1"/>
</dbReference>
<dbReference type="AlphaFoldDB" id="A0A1R1MK42"/>
<gene>
    <name evidence="1" type="ORF">BLW93_06675</name>
</gene>
<evidence type="ECO:0000313" key="2">
    <source>
        <dbReference type="Proteomes" id="UP000187408"/>
    </source>
</evidence>
<dbReference type="Proteomes" id="UP000187408">
    <property type="component" value="Unassembled WGS sequence"/>
</dbReference>
<name>A0A1R1MK42_9BACT</name>
<reference evidence="1 2" key="1">
    <citation type="submission" date="2016-10" db="EMBL/GenBank/DDBJ databases">
        <title>Genome sequence of a sulfur-reducing bacterium Desulfurobacterium indicum K6013.</title>
        <authorList>
            <person name="Cao J."/>
            <person name="Shao Z."/>
            <person name="Alain K."/>
            <person name="Jebbar M."/>
        </authorList>
    </citation>
    <scope>NUCLEOTIDE SEQUENCE [LARGE SCALE GENOMIC DNA]</scope>
    <source>
        <strain evidence="1 2">K6013</strain>
    </source>
</reference>
<organism evidence="1 2">
    <name type="scientific">Desulfurobacterium indicum</name>
    <dbReference type="NCBI Taxonomy" id="1914305"/>
    <lineage>
        <taxon>Bacteria</taxon>
        <taxon>Pseudomonadati</taxon>
        <taxon>Aquificota</taxon>
        <taxon>Aquificia</taxon>
        <taxon>Desulfurobacteriales</taxon>
        <taxon>Desulfurobacteriaceae</taxon>
        <taxon>Desulfurobacterium</taxon>
    </lineage>
</organism>
<evidence type="ECO:0000313" key="1">
    <source>
        <dbReference type="EMBL" id="OMH40182.1"/>
    </source>
</evidence>
<dbReference type="OrthoDB" id="9936719at2"/>
<sequence length="110" mass="12649">MLLHFKDTKSGFRLKADRIGDKELPFPSLLVEVLTNNQGEVTFVDWVFMSSPLEDLKFELSYVKDRVEIPGLYTVPELGIENATFKEVLEAVKRYYKEKLSSKQTTKTTA</sequence>
<dbReference type="EMBL" id="MOEN01000025">
    <property type="protein sequence ID" value="OMH40182.1"/>
    <property type="molecule type" value="Genomic_DNA"/>
</dbReference>